<protein>
    <submittedName>
        <fullName evidence="1">Uncharacterized protein</fullName>
    </submittedName>
</protein>
<reference evidence="1 2" key="1">
    <citation type="journal article" date="2020" name="Front. Microbiol.">
        <title>Phenotypic and Genetic Characterization of the Cheese Ripening Yeast Geotrichum candidum.</title>
        <authorList>
            <person name="Perkins V."/>
            <person name="Vignola S."/>
            <person name="Lessard M.H."/>
            <person name="Plante P.L."/>
            <person name="Corbeil J."/>
            <person name="Dugat-Bony E."/>
            <person name="Frenette M."/>
            <person name="Labrie S."/>
        </authorList>
    </citation>
    <scope>NUCLEOTIDE SEQUENCE [LARGE SCALE GENOMIC DNA]</scope>
    <source>
        <strain evidence="1 2">LMA-1147</strain>
    </source>
</reference>
<accession>A0ACB6V9U1</accession>
<comment type="caution">
    <text evidence="1">The sequence shown here is derived from an EMBL/GenBank/DDBJ whole genome shotgun (WGS) entry which is preliminary data.</text>
</comment>
<dbReference type="Proteomes" id="UP000744676">
    <property type="component" value="Unassembled WGS sequence"/>
</dbReference>
<keyword evidence="2" id="KW-1185">Reference proteome</keyword>
<name>A0ACB6V9U1_9ASCO</name>
<evidence type="ECO:0000313" key="2">
    <source>
        <dbReference type="Proteomes" id="UP000744676"/>
    </source>
</evidence>
<gene>
    <name evidence="1" type="ORF">D0Z00_000462</name>
</gene>
<organism evidence="1 2">
    <name type="scientific">Geotrichum galactomycetum</name>
    <dbReference type="NCBI Taxonomy" id="27317"/>
    <lineage>
        <taxon>Eukaryota</taxon>
        <taxon>Fungi</taxon>
        <taxon>Dikarya</taxon>
        <taxon>Ascomycota</taxon>
        <taxon>Saccharomycotina</taxon>
        <taxon>Dipodascomycetes</taxon>
        <taxon>Dipodascales</taxon>
        <taxon>Dipodascaceae</taxon>
        <taxon>Geotrichum</taxon>
    </lineage>
</organism>
<evidence type="ECO:0000313" key="1">
    <source>
        <dbReference type="EMBL" id="KAF5102279.1"/>
    </source>
</evidence>
<sequence>MDLLSKILFIPEKPAKTIPVKALTYVSKDTPPVFIYTEFNSPIKKSDVLIKVHAAALNPIDLQLMHSPLSVTAPGKKGLGRDFCGIIEEVGANQQGKWAVGDRVCGMFIHLAGQGTISTHVTLNPDTDRIIKAPPNLTDEEAAAFPLSFGTAIRSLRYTKLDPNSWVLILGGNTATGHYAIQLAKNYFNVAKVVVTASSENEFFLRKLGADIIVDYKKNPDLVEALKYVIADNQDPINGDFTYGTSGPDTNQQKFQIIFDCVGGTEVLFKATELLNPKATGSVFVTIVGDSTTTPNQLGGTGAYLYHPSMIGRRILSSTGINGLNYVVESVTPGDWLNESYEIMLNQTVRVIIDSVYEWDKWKQAYAKLESRKLRGKIVLHVSD</sequence>
<proteinExistence type="predicted"/>
<dbReference type="EMBL" id="QVQA01000006">
    <property type="protein sequence ID" value="KAF5102279.1"/>
    <property type="molecule type" value="Genomic_DNA"/>
</dbReference>